<keyword evidence="8 13" id="KW-0548">Nucleotidyltransferase</keyword>
<dbReference type="InterPro" id="IPR010923">
    <property type="entry name" value="T(6)A37_SUA5"/>
</dbReference>
<comment type="function">
    <text evidence="13">Required for the formation of a threonylcarbamoyl group on adenosine at position 37 (t(6)A37) in tRNAs that read codons beginning with adenine.</text>
</comment>
<dbReference type="PANTHER" id="PTHR17490:SF16">
    <property type="entry name" value="THREONYLCARBAMOYL-AMP SYNTHASE"/>
    <property type="match status" value="1"/>
</dbReference>
<dbReference type="EMBL" id="JADOET010000005">
    <property type="protein sequence ID" value="MBF8149900.1"/>
    <property type="molecule type" value="Genomic_DNA"/>
</dbReference>
<dbReference type="PROSITE" id="PS51163">
    <property type="entry name" value="YRDC"/>
    <property type="match status" value="1"/>
</dbReference>
<dbReference type="EC" id="2.7.7.87" evidence="3 13"/>
<dbReference type="PIRSF" id="PIRSF004930">
    <property type="entry name" value="Tln_factor_SUA5"/>
    <property type="match status" value="1"/>
</dbReference>
<dbReference type="InterPro" id="IPR038385">
    <property type="entry name" value="Sua5/YwlC_C"/>
</dbReference>
<dbReference type="Gene3D" id="3.40.50.11030">
    <property type="entry name" value="Threonylcarbamoyl-AMP synthase, C-terminal domain"/>
    <property type="match status" value="1"/>
</dbReference>
<reference evidence="15 16" key="1">
    <citation type="submission" date="2020-11" db="EMBL/GenBank/DDBJ databases">
        <title>Winogradskyella marina sp. nov., isolated from marine sediment.</title>
        <authorList>
            <person name="Bo J."/>
            <person name="Wang S."/>
            <person name="Song X."/>
            <person name="Du Z."/>
        </authorList>
    </citation>
    <scope>NUCLEOTIDE SEQUENCE [LARGE SCALE GENOMIC DNA]</scope>
    <source>
        <strain evidence="15 16">F6397</strain>
    </source>
</reference>
<sequence length="323" mass="35427">MSIISKDISEAIRLLTAEDIVAIPTETVYGLAGNIYSEKAIKAIFETKKRPFFNPLIVHIPSIDELSNIVEHIPEKAQLLAEAFWPGPITLVLKKKAIIPDLITGGKDTVAVRVPNHPTTLELLRRLEFPLAAPSANPFSSISPTTAQHVDTYFKDTIKMVLDGGACTSGIESTIIGFENDEPIIYRLGSTAIEAIETVVGHIDIKNSVKSEIADIPDAPGMLARHYAPKTKTVLTDNVLETINRYPNKRIGVLVFSSKIESASIKTQIVLSKLGRLEEAASKLYNALHQLDTEHLDLIIAEEFPDFGLGKSINDRLTRATKN</sequence>
<dbReference type="Pfam" id="PF03481">
    <property type="entry name" value="Sua5_C"/>
    <property type="match status" value="1"/>
</dbReference>
<dbReference type="Pfam" id="PF01300">
    <property type="entry name" value="Sua5_yciO_yrdC"/>
    <property type="match status" value="1"/>
</dbReference>
<evidence type="ECO:0000313" key="16">
    <source>
        <dbReference type="Proteomes" id="UP000611215"/>
    </source>
</evidence>
<dbReference type="InterPro" id="IPR006070">
    <property type="entry name" value="Sua5-like_dom"/>
</dbReference>
<comment type="catalytic activity">
    <reaction evidence="12 13">
        <text>L-threonine + hydrogencarbonate + ATP = L-threonylcarbamoyladenylate + diphosphate + H2O</text>
        <dbReference type="Rhea" id="RHEA:36407"/>
        <dbReference type="ChEBI" id="CHEBI:15377"/>
        <dbReference type="ChEBI" id="CHEBI:17544"/>
        <dbReference type="ChEBI" id="CHEBI:30616"/>
        <dbReference type="ChEBI" id="CHEBI:33019"/>
        <dbReference type="ChEBI" id="CHEBI:57926"/>
        <dbReference type="ChEBI" id="CHEBI:73682"/>
        <dbReference type="EC" id="2.7.7.87"/>
    </reaction>
</comment>
<dbReference type="RefSeq" id="WP_195871172.1">
    <property type="nucleotide sequence ID" value="NZ_JADOET010000005.1"/>
</dbReference>
<evidence type="ECO:0000256" key="2">
    <source>
        <dbReference type="ARBA" id="ARBA00007663"/>
    </source>
</evidence>
<evidence type="ECO:0000256" key="5">
    <source>
        <dbReference type="ARBA" id="ARBA00022490"/>
    </source>
</evidence>
<evidence type="ECO:0000256" key="11">
    <source>
        <dbReference type="ARBA" id="ARBA00029774"/>
    </source>
</evidence>
<evidence type="ECO:0000256" key="9">
    <source>
        <dbReference type="ARBA" id="ARBA00022741"/>
    </source>
</evidence>
<keyword evidence="10 13" id="KW-0067">ATP-binding</keyword>
<dbReference type="Gene3D" id="3.90.870.10">
    <property type="entry name" value="DHBP synthase"/>
    <property type="match status" value="1"/>
</dbReference>
<evidence type="ECO:0000256" key="1">
    <source>
        <dbReference type="ARBA" id="ARBA00004496"/>
    </source>
</evidence>
<dbReference type="NCBIfam" id="TIGR00057">
    <property type="entry name" value="L-threonylcarbamoyladenylate synthase"/>
    <property type="match status" value="1"/>
</dbReference>
<dbReference type="InterPro" id="IPR005145">
    <property type="entry name" value="Sua5_C"/>
</dbReference>
<evidence type="ECO:0000256" key="7">
    <source>
        <dbReference type="ARBA" id="ARBA00022694"/>
    </source>
</evidence>
<evidence type="ECO:0000256" key="8">
    <source>
        <dbReference type="ARBA" id="ARBA00022695"/>
    </source>
</evidence>
<evidence type="ECO:0000256" key="12">
    <source>
        <dbReference type="ARBA" id="ARBA00048366"/>
    </source>
</evidence>
<proteinExistence type="inferred from homology"/>
<keyword evidence="5 13" id="KW-0963">Cytoplasm</keyword>
<dbReference type="PANTHER" id="PTHR17490">
    <property type="entry name" value="SUA5"/>
    <property type="match status" value="1"/>
</dbReference>
<dbReference type="SUPFAM" id="SSF55821">
    <property type="entry name" value="YrdC/RibB"/>
    <property type="match status" value="1"/>
</dbReference>
<evidence type="ECO:0000313" key="15">
    <source>
        <dbReference type="EMBL" id="MBF8149900.1"/>
    </source>
</evidence>
<comment type="similarity">
    <text evidence="2 13">Belongs to the SUA5 family.</text>
</comment>
<dbReference type="Proteomes" id="UP000611215">
    <property type="component" value="Unassembled WGS sequence"/>
</dbReference>
<dbReference type="InterPro" id="IPR017945">
    <property type="entry name" value="DHBP_synth_RibB-like_a/b_dom"/>
</dbReference>
<evidence type="ECO:0000259" key="14">
    <source>
        <dbReference type="PROSITE" id="PS51163"/>
    </source>
</evidence>
<accession>A0ABS0EHG3</accession>
<gene>
    <name evidence="15" type="ORF">ITJ86_08315</name>
</gene>
<evidence type="ECO:0000256" key="3">
    <source>
        <dbReference type="ARBA" id="ARBA00012584"/>
    </source>
</evidence>
<keyword evidence="7 13" id="KW-0819">tRNA processing</keyword>
<evidence type="ECO:0000256" key="13">
    <source>
        <dbReference type="PIRNR" id="PIRNR004930"/>
    </source>
</evidence>
<organism evidence="15 16">
    <name type="scientific">Winogradskyella marina</name>
    <dbReference type="NCBI Taxonomy" id="2785530"/>
    <lineage>
        <taxon>Bacteria</taxon>
        <taxon>Pseudomonadati</taxon>
        <taxon>Bacteroidota</taxon>
        <taxon>Flavobacteriia</taxon>
        <taxon>Flavobacteriales</taxon>
        <taxon>Flavobacteriaceae</taxon>
        <taxon>Winogradskyella</taxon>
    </lineage>
</organism>
<evidence type="ECO:0000256" key="10">
    <source>
        <dbReference type="ARBA" id="ARBA00022840"/>
    </source>
</evidence>
<comment type="caution">
    <text evidence="15">The sequence shown here is derived from an EMBL/GenBank/DDBJ whole genome shotgun (WGS) entry which is preliminary data.</text>
</comment>
<keyword evidence="16" id="KW-1185">Reference proteome</keyword>
<keyword evidence="6 13" id="KW-0808">Transferase</keyword>
<dbReference type="InterPro" id="IPR050156">
    <property type="entry name" value="TC-AMP_synthase_SUA5"/>
</dbReference>
<protein>
    <recommendedName>
        <fullName evidence="4 13">Threonylcarbamoyl-AMP synthase</fullName>
        <shortName evidence="13">TC-AMP synthase</shortName>
        <ecNumber evidence="3 13">2.7.7.87</ecNumber>
    </recommendedName>
    <alternativeName>
        <fullName evidence="11 13">L-threonylcarbamoyladenylate synthase</fullName>
    </alternativeName>
</protein>
<evidence type="ECO:0000256" key="4">
    <source>
        <dbReference type="ARBA" id="ARBA00015492"/>
    </source>
</evidence>
<keyword evidence="9 13" id="KW-0547">Nucleotide-binding</keyword>
<name>A0ABS0EHG3_9FLAO</name>
<feature type="domain" description="YrdC-like" evidence="14">
    <location>
        <begin position="5"/>
        <end position="191"/>
    </location>
</feature>
<comment type="subcellular location">
    <subcellularLocation>
        <location evidence="1 13">Cytoplasm</location>
    </subcellularLocation>
</comment>
<evidence type="ECO:0000256" key="6">
    <source>
        <dbReference type="ARBA" id="ARBA00022679"/>
    </source>
</evidence>